<dbReference type="AlphaFoldDB" id="A0A0G1QZD2"/>
<gene>
    <name evidence="2" type="ORF">UX20_C0007G0013</name>
</gene>
<sequence length="1051" mass="106430">MNQSFGRKILYFFENRWRKTVGFLFVFFIVAFFAPSAANAFNPQITYQGKLTNASGNSVTNGTYYFKVTIYNASSGGTCVYTASSTTSGTCSAATSTPITVTNGIFSINLGDTSADLNSLSSSMFTTSSLYLGITVCTGMNSSCDSEMTPRKRLTAATYAFEADYLGGVTTSTIGGTGSYIPATDSSGNLKITNSVYIATSTAGQFGVGTTTIPSGYKAFLDSTTAADKLLVIRGNSSQSGNMLELQNNSGRALGFFDSSGYLSVGSGSVTSTMQSASLIVGQATSYNQGKFYVDGATGSLSASSSIQTFGNTTSTGIIYALGGFISNASSSIGAGFSITLSGNILANNNSSNLGAYGNAFASAYASGTIFVGTGGFSSSTFAGGLLSIGSISDTAYLRSTSLILSAGSGYNLGKFYVDSSGNVSASGTLQATNLSTFLGGFISNASSSIGAGLQVAGALNASSTLLVGGNILAGTNGTPTLGAFGNAFGNVYSSGTLFIGSGDSSSTFTGSALSVGGAISGGGSGFSSLAYNSLTIGVNAITAKLGTGVFYVGNAGNLSTSGSIALGNGNFLLDTGGGLFTSGTLNIRNTGSSQFDGDLTVLGRLRMIGDATTSSPLVGINFTSTAATNTFTAYNHDANAKTAFVFNGSDISSTTAGTPLNQTIAIFQAGGTNKVIVTGGGNVYAKASFVANSSEYGIGDFAEFVDLSDGQKAEPGDVVIVDAASLNKFRKSDTAYAKEIAGVISDTGAFVIGAGGDGRAALAMAGLVRTKVTTENGPIKVGDYLVASSKSGYAMRYDPASGLPAGLVGMALETLESGEGKIKVLINKGYVAGSQAGAVTLQASVDKEGKLSGPVDLNLVGQSIINVKAIVGVGDKWKIDENGVMTNIIKTSQGSKTVYNQQSPDAEIVLSGSGQLQNGSTHIEFDQDTQDILSDKVPLKVSITLTGESEGGIYVSEKSIKGFTVREMKNGTGNAPFDWTAIARRKGYENQAVQAPVANTSADAPAPESTMSSSTPALPGQQISSPISTPAVDLPGANLSSSPPASSSTP</sequence>
<accession>A0A0G1QZD2</accession>
<name>A0A0G1QZD2_9BACT</name>
<comment type="caution">
    <text evidence="2">The sequence shown here is derived from an EMBL/GenBank/DDBJ whole genome shotgun (WGS) entry which is preliminary data.</text>
</comment>
<organism evidence="2 3">
    <name type="scientific">Candidatus Magasanikbacteria bacterium GW2011_GWC2_45_8</name>
    <dbReference type="NCBI Taxonomy" id="1619050"/>
    <lineage>
        <taxon>Bacteria</taxon>
        <taxon>Candidatus Magasanikiibacteriota</taxon>
    </lineage>
</organism>
<reference evidence="2 3" key="1">
    <citation type="journal article" date="2015" name="Nature">
        <title>rRNA introns, odd ribosomes, and small enigmatic genomes across a large radiation of phyla.</title>
        <authorList>
            <person name="Brown C.T."/>
            <person name="Hug L.A."/>
            <person name="Thomas B.C."/>
            <person name="Sharon I."/>
            <person name="Castelle C.J."/>
            <person name="Singh A."/>
            <person name="Wilkins M.J."/>
            <person name="Williams K.H."/>
            <person name="Banfield J.F."/>
        </authorList>
    </citation>
    <scope>NUCLEOTIDE SEQUENCE [LARGE SCALE GENOMIC DNA]</scope>
</reference>
<proteinExistence type="predicted"/>
<feature type="region of interest" description="Disordered" evidence="1">
    <location>
        <begin position="1002"/>
        <end position="1051"/>
    </location>
</feature>
<evidence type="ECO:0000313" key="3">
    <source>
        <dbReference type="Proteomes" id="UP000034911"/>
    </source>
</evidence>
<dbReference type="Proteomes" id="UP000034911">
    <property type="component" value="Unassembled WGS sequence"/>
</dbReference>
<evidence type="ECO:0000256" key="1">
    <source>
        <dbReference type="SAM" id="MobiDB-lite"/>
    </source>
</evidence>
<dbReference type="EMBL" id="LCLH01000007">
    <property type="protein sequence ID" value="KKU14035.1"/>
    <property type="molecule type" value="Genomic_DNA"/>
</dbReference>
<evidence type="ECO:0000313" key="2">
    <source>
        <dbReference type="EMBL" id="KKU14035.1"/>
    </source>
</evidence>
<feature type="compositionally biased region" description="Polar residues" evidence="1">
    <location>
        <begin position="1010"/>
        <end position="1029"/>
    </location>
</feature>
<protein>
    <submittedName>
        <fullName evidence="2">Uncharacterized protein</fullName>
    </submittedName>
</protein>
<dbReference type="STRING" id="1619050.UX20_C0007G0013"/>
<feature type="compositionally biased region" description="Low complexity" evidence="1">
    <location>
        <begin position="1041"/>
        <end position="1051"/>
    </location>
</feature>
<dbReference type="Gene3D" id="2.40.300.10">
    <property type="entry name" value="Head decoration protein D"/>
    <property type="match status" value="1"/>
</dbReference>